<dbReference type="Proteomes" id="UP000614350">
    <property type="component" value="Unassembled WGS sequence"/>
</dbReference>
<dbReference type="AlphaFoldDB" id="A0A834MRV5"/>
<name>A0A834MRV5_VESVU</name>
<dbReference type="EMBL" id="JACSEA010000020">
    <property type="protein sequence ID" value="KAF7381379.1"/>
    <property type="molecule type" value="Genomic_DNA"/>
</dbReference>
<accession>A0A834MRV5</accession>
<proteinExistence type="predicted"/>
<sequence>MNWLEGLLDDREGMSPNIDERIRGPNILSLMRVFCSIKKIRSNPGTSIKTGPFLSGSVTSLNEQWIEYRQDNRLYACVQKQVEEGELISVTSALRI</sequence>
<organism evidence="1 2">
    <name type="scientific">Vespula vulgaris</name>
    <name type="common">Yellow jacket</name>
    <name type="synonym">Wasp</name>
    <dbReference type="NCBI Taxonomy" id="7454"/>
    <lineage>
        <taxon>Eukaryota</taxon>
        <taxon>Metazoa</taxon>
        <taxon>Ecdysozoa</taxon>
        <taxon>Arthropoda</taxon>
        <taxon>Hexapoda</taxon>
        <taxon>Insecta</taxon>
        <taxon>Pterygota</taxon>
        <taxon>Neoptera</taxon>
        <taxon>Endopterygota</taxon>
        <taxon>Hymenoptera</taxon>
        <taxon>Apocrita</taxon>
        <taxon>Aculeata</taxon>
        <taxon>Vespoidea</taxon>
        <taxon>Vespidae</taxon>
        <taxon>Vespinae</taxon>
        <taxon>Vespula</taxon>
    </lineage>
</organism>
<evidence type="ECO:0000313" key="2">
    <source>
        <dbReference type="Proteomes" id="UP000614350"/>
    </source>
</evidence>
<gene>
    <name evidence="1" type="ORF">HZH66_013773</name>
</gene>
<evidence type="ECO:0000313" key="1">
    <source>
        <dbReference type="EMBL" id="KAF7381379.1"/>
    </source>
</evidence>
<keyword evidence="2" id="KW-1185">Reference proteome</keyword>
<comment type="caution">
    <text evidence="1">The sequence shown here is derived from an EMBL/GenBank/DDBJ whole genome shotgun (WGS) entry which is preliminary data.</text>
</comment>
<reference evidence="1" key="1">
    <citation type="journal article" date="2020" name="G3 (Bethesda)">
        <title>High-Quality Assemblies for Three Invasive Social Wasps from the &lt;i&gt;Vespula&lt;/i&gt; Genus.</title>
        <authorList>
            <person name="Harrop T.W.R."/>
            <person name="Guhlin J."/>
            <person name="McLaughlin G.M."/>
            <person name="Permina E."/>
            <person name="Stockwell P."/>
            <person name="Gilligan J."/>
            <person name="Le Lec M.F."/>
            <person name="Gruber M.A.M."/>
            <person name="Quinn O."/>
            <person name="Lovegrove M."/>
            <person name="Duncan E.J."/>
            <person name="Remnant E.J."/>
            <person name="Van Eeckhoven J."/>
            <person name="Graham B."/>
            <person name="Knapp R.A."/>
            <person name="Langford K.W."/>
            <person name="Kronenberg Z."/>
            <person name="Press M.O."/>
            <person name="Eacker S.M."/>
            <person name="Wilson-Rankin E.E."/>
            <person name="Purcell J."/>
            <person name="Lester P.J."/>
            <person name="Dearden P.K."/>
        </authorList>
    </citation>
    <scope>NUCLEOTIDE SEQUENCE</scope>
    <source>
        <strain evidence="1">Marl-1</strain>
    </source>
</reference>
<protein>
    <submittedName>
        <fullName evidence="1">Uncharacterized protein</fullName>
    </submittedName>
</protein>